<dbReference type="SUPFAM" id="SSF53756">
    <property type="entry name" value="UDP-Glycosyltransferase/glycogen phosphorylase"/>
    <property type="match status" value="1"/>
</dbReference>
<dbReference type="InterPro" id="IPR028098">
    <property type="entry name" value="Glyco_trans_4-like_N"/>
</dbReference>
<keyword evidence="3" id="KW-0808">Transferase</keyword>
<keyword evidence="3" id="KW-0328">Glycosyltransferase</keyword>
<dbReference type="PATRIC" id="fig|1423801.4.peg.809"/>
<dbReference type="GO" id="GO:0016757">
    <property type="term" value="F:glycosyltransferase activity"/>
    <property type="evidence" value="ECO:0007669"/>
    <property type="project" value="UniProtKB-KW"/>
</dbReference>
<evidence type="ECO:0000313" key="3">
    <source>
        <dbReference type="EMBL" id="KRL98482.1"/>
    </source>
</evidence>
<accession>A0A0R1V5X4</accession>
<dbReference type="Proteomes" id="UP000051166">
    <property type="component" value="Unassembled WGS sequence"/>
</dbReference>
<dbReference type="AlphaFoldDB" id="A0A0R1V5X4"/>
<evidence type="ECO:0000259" key="1">
    <source>
        <dbReference type="Pfam" id="PF00534"/>
    </source>
</evidence>
<protein>
    <submittedName>
        <fullName evidence="3">UDP-D-galactose (Glucosyl)lipopolysaccharide-1,6-D-galactosyltransferase</fullName>
    </submittedName>
</protein>
<dbReference type="EMBL" id="AZFQ01000039">
    <property type="protein sequence ID" value="KRL98482.1"/>
    <property type="molecule type" value="Genomic_DNA"/>
</dbReference>
<dbReference type="Pfam" id="PF00534">
    <property type="entry name" value="Glycos_transf_1"/>
    <property type="match status" value="1"/>
</dbReference>
<dbReference type="OrthoDB" id="9787617at2"/>
<proteinExistence type="predicted"/>
<keyword evidence="4" id="KW-1185">Reference proteome</keyword>
<dbReference type="PANTHER" id="PTHR12526">
    <property type="entry name" value="GLYCOSYLTRANSFERASE"/>
    <property type="match status" value="1"/>
</dbReference>
<gene>
    <name evidence="3" type="ORF">FD50_GL000796</name>
</gene>
<dbReference type="STRING" id="1423801.FD50_GL000796"/>
<dbReference type="Pfam" id="PF13439">
    <property type="entry name" value="Glyco_transf_4"/>
    <property type="match status" value="1"/>
</dbReference>
<organism evidence="3 4">
    <name type="scientific">Liquorilactobacillus satsumensis DSM 16230 = JCM 12392</name>
    <dbReference type="NCBI Taxonomy" id="1423801"/>
    <lineage>
        <taxon>Bacteria</taxon>
        <taxon>Bacillati</taxon>
        <taxon>Bacillota</taxon>
        <taxon>Bacilli</taxon>
        <taxon>Lactobacillales</taxon>
        <taxon>Lactobacillaceae</taxon>
        <taxon>Liquorilactobacillus</taxon>
    </lineage>
</organism>
<dbReference type="RefSeq" id="WP_056960869.1">
    <property type="nucleotide sequence ID" value="NZ_AZFQ01000039.1"/>
</dbReference>
<dbReference type="CDD" id="cd03811">
    <property type="entry name" value="GT4_GT28_WabH-like"/>
    <property type="match status" value="1"/>
</dbReference>
<dbReference type="Gene3D" id="3.40.50.2000">
    <property type="entry name" value="Glycogen Phosphorylase B"/>
    <property type="match status" value="2"/>
</dbReference>
<feature type="domain" description="Glycosyl transferase family 1" evidence="1">
    <location>
        <begin position="169"/>
        <end position="322"/>
    </location>
</feature>
<dbReference type="GeneID" id="98308208"/>
<dbReference type="InterPro" id="IPR001296">
    <property type="entry name" value="Glyco_trans_1"/>
</dbReference>
<sequence>MKINFLCFALSGTGGTETVLIKVLNFLCQKNEVVLYLPNEPHEKAWMAALDRRVVVKTLARSGRVSKLLFFLKALTQIHDNDKCVVLGANTIKLAYWLRRALRRHFEIISWIHFSLLNQKMFDPHNLLYADTHWAISTVIKNQLLELGVAPEKIKLVYNPIEHQQVITQDVQAKDTSLNLVYVGRIIFEGQKNIRELLTAVAEYQKNNKVRLDLYGTGADLAACQAYAAQLGISAALKWHGWVKAPWNNLAVVPAAVVLTSKYEGLPMVLLEAAARGIPAVTSRFDGYDDVLVEGVNGYSYETGNLTELVAAFKQLSRNQLEPQTVVSSINKFYSENYFENLESIIGDGRKITNE</sequence>
<evidence type="ECO:0000259" key="2">
    <source>
        <dbReference type="Pfam" id="PF13439"/>
    </source>
</evidence>
<dbReference type="PANTHER" id="PTHR12526:SF630">
    <property type="entry name" value="GLYCOSYLTRANSFERASE"/>
    <property type="match status" value="1"/>
</dbReference>
<feature type="domain" description="Glycosyltransferase subfamily 4-like N-terminal" evidence="2">
    <location>
        <begin position="14"/>
        <end position="164"/>
    </location>
</feature>
<reference evidence="3 4" key="1">
    <citation type="journal article" date="2015" name="Genome Announc.">
        <title>Expanding the biotechnology potential of lactobacilli through comparative genomics of 213 strains and associated genera.</title>
        <authorList>
            <person name="Sun Z."/>
            <person name="Harris H.M."/>
            <person name="McCann A."/>
            <person name="Guo C."/>
            <person name="Argimon S."/>
            <person name="Zhang W."/>
            <person name="Yang X."/>
            <person name="Jeffery I.B."/>
            <person name="Cooney J.C."/>
            <person name="Kagawa T.F."/>
            <person name="Liu W."/>
            <person name="Song Y."/>
            <person name="Salvetti E."/>
            <person name="Wrobel A."/>
            <person name="Rasinkangas P."/>
            <person name="Parkhill J."/>
            <person name="Rea M.C."/>
            <person name="O'Sullivan O."/>
            <person name="Ritari J."/>
            <person name="Douillard F.P."/>
            <person name="Paul Ross R."/>
            <person name="Yang R."/>
            <person name="Briner A.E."/>
            <person name="Felis G.E."/>
            <person name="de Vos W.M."/>
            <person name="Barrangou R."/>
            <person name="Klaenhammer T.R."/>
            <person name="Caufield P.W."/>
            <person name="Cui Y."/>
            <person name="Zhang H."/>
            <person name="O'Toole P.W."/>
        </authorList>
    </citation>
    <scope>NUCLEOTIDE SEQUENCE [LARGE SCALE GENOMIC DNA]</scope>
    <source>
        <strain evidence="3 4">DSM 16230</strain>
    </source>
</reference>
<evidence type="ECO:0000313" key="4">
    <source>
        <dbReference type="Proteomes" id="UP000051166"/>
    </source>
</evidence>
<name>A0A0R1V5X4_9LACO</name>
<comment type="caution">
    <text evidence="3">The sequence shown here is derived from an EMBL/GenBank/DDBJ whole genome shotgun (WGS) entry which is preliminary data.</text>
</comment>